<dbReference type="Pfam" id="PF13640">
    <property type="entry name" value="2OG-FeII_Oxy_3"/>
    <property type="match status" value="1"/>
</dbReference>
<comment type="cofactor">
    <cofactor evidence="1">
        <name>L-ascorbate</name>
        <dbReference type="ChEBI" id="CHEBI:38290"/>
    </cofactor>
</comment>
<feature type="region of interest" description="Disordered" evidence="9">
    <location>
        <begin position="121"/>
        <end position="170"/>
    </location>
</feature>
<evidence type="ECO:0000256" key="5">
    <source>
        <dbReference type="ARBA" id="ARBA00022968"/>
    </source>
</evidence>
<feature type="compositionally biased region" description="Basic and acidic residues" evidence="9">
    <location>
        <begin position="17"/>
        <end position="69"/>
    </location>
</feature>
<gene>
    <name evidence="11" type="ORF">SORBI_3001G529900</name>
</gene>
<keyword evidence="4" id="KW-0223">Dioxygenase</keyword>
<dbReference type="SMART" id="SM00702">
    <property type="entry name" value="P4Hc"/>
    <property type="match status" value="1"/>
</dbReference>
<keyword evidence="6" id="KW-0560">Oxidoreductase</keyword>
<evidence type="ECO:0000256" key="4">
    <source>
        <dbReference type="ARBA" id="ARBA00022964"/>
    </source>
</evidence>
<dbReference type="STRING" id="4558.A0A1Z5SBR2"/>
<evidence type="ECO:0000313" key="11">
    <source>
        <dbReference type="EMBL" id="OQU93371.1"/>
    </source>
</evidence>
<dbReference type="PANTHER" id="PTHR10869:SF236">
    <property type="entry name" value="PROLYL 4-HYDROXYLASE ALPHA SUBUNIT DOMAIN-CONTAINING PROTEIN"/>
    <property type="match status" value="1"/>
</dbReference>
<feature type="domain" description="Fe2OG dioxygenase" evidence="10">
    <location>
        <begin position="257"/>
        <end position="368"/>
    </location>
</feature>
<evidence type="ECO:0000256" key="8">
    <source>
        <dbReference type="ARBA" id="ARBA00049169"/>
    </source>
</evidence>
<keyword evidence="5" id="KW-0735">Signal-anchor</keyword>
<feature type="region of interest" description="Disordered" evidence="9">
    <location>
        <begin position="16"/>
        <end position="82"/>
    </location>
</feature>
<comment type="catalytic activity">
    <reaction evidence="8">
        <text>L-prolyl-[collagen] + 2-oxoglutarate + O2 = trans-4-hydroxy-L-prolyl-[collagen] + succinate + CO2</text>
        <dbReference type="Rhea" id="RHEA:18945"/>
        <dbReference type="Rhea" id="RHEA-COMP:11676"/>
        <dbReference type="Rhea" id="RHEA-COMP:11680"/>
        <dbReference type="ChEBI" id="CHEBI:15379"/>
        <dbReference type="ChEBI" id="CHEBI:16526"/>
        <dbReference type="ChEBI" id="CHEBI:16810"/>
        <dbReference type="ChEBI" id="CHEBI:30031"/>
        <dbReference type="ChEBI" id="CHEBI:50342"/>
        <dbReference type="ChEBI" id="CHEBI:61965"/>
        <dbReference type="EC" id="1.14.11.2"/>
    </reaction>
</comment>
<keyword evidence="12" id="KW-1185">Reference proteome</keyword>
<reference evidence="12" key="2">
    <citation type="journal article" date="2018" name="Plant J.">
        <title>The Sorghum bicolor reference genome: improved assembly, gene annotations, a transcriptome atlas, and signatures of genome organization.</title>
        <authorList>
            <person name="McCormick R.F."/>
            <person name="Truong S.K."/>
            <person name="Sreedasyam A."/>
            <person name="Jenkins J."/>
            <person name="Shu S."/>
            <person name="Sims D."/>
            <person name="Kennedy M."/>
            <person name="Amirebrahimi M."/>
            <person name="Weers B.D."/>
            <person name="McKinley B."/>
            <person name="Mattison A."/>
            <person name="Morishige D.T."/>
            <person name="Grimwood J."/>
            <person name="Schmutz J."/>
            <person name="Mullet J.E."/>
        </authorList>
    </citation>
    <scope>NUCLEOTIDE SEQUENCE [LARGE SCALE GENOMIC DNA]</scope>
    <source>
        <strain evidence="12">cv. BTx623</strain>
    </source>
</reference>
<dbReference type="Gene3D" id="2.60.120.620">
    <property type="entry name" value="q2cbj1_9rhob like domain"/>
    <property type="match status" value="1"/>
</dbReference>
<dbReference type="GO" id="GO:0004656">
    <property type="term" value="F:procollagen-proline 4-dioxygenase activity"/>
    <property type="evidence" value="ECO:0000318"/>
    <property type="project" value="GO_Central"/>
</dbReference>
<proteinExistence type="predicted"/>
<dbReference type="PANTHER" id="PTHR10869">
    <property type="entry name" value="PROLYL 4-HYDROXYLASE ALPHA SUBUNIT"/>
    <property type="match status" value="1"/>
</dbReference>
<dbReference type="InterPro" id="IPR044862">
    <property type="entry name" value="Pro_4_hyd_alph_FE2OG_OXY"/>
</dbReference>
<dbReference type="FunFam" id="2.60.120.620:FF:000018">
    <property type="entry name" value="2-oxoglutarate (2OG) and Fe(II)-dependent oxygenase superfamily protein"/>
    <property type="match status" value="1"/>
</dbReference>
<evidence type="ECO:0000256" key="9">
    <source>
        <dbReference type="SAM" id="MobiDB-lite"/>
    </source>
</evidence>
<evidence type="ECO:0000256" key="7">
    <source>
        <dbReference type="ARBA" id="ARBA00023004"/>
    </source>
</evidence>
<name>A0A1Z5SBR2_SORBI</name>
<dbReference type="InterPro" id="IPR005123">
    <property type="entry name" value="Oxoglu/Fe-dep_dioxygenase_dom"/>
</dbReference>
<keyword evidence="3" id="KW-0479">Metal-binding</keyword>
<keyword evidence="5" id="KW-0812">Transmembrane</keyword>
<evidence type="ECO:0000313" key="12">
    <source>
        <dbReference type="Proteomes" id="UP000000768"/>
    </source>
</evidence>
<keyword evidence="7" id="KW-0408">Iron</keyword>
<evidence type="ECO:0000256" key="2">
    <source>
        <dbReference type="ARBA" id="ARBA00004648"/>
    </source>
</evidence>
<dbReference type="InterPro" id="IPR045054">
    <property type="entry name" value="P4HA-like"/>
</dbReference>
<dbReference type="InParanoid" id="A0A1Z5SBR2"/>
<dbReference type="FunCoup" id="A0A1Z5SBR2">
    <property type="interactions" value="762"/>
</dbReference>
<dbReference type="EMBL" id="CM000760">
    <property type="protein sequence ID" value="OQU93371.1"/>
    <property type="molecule type" value="Genomic_DNA"/>
</dbReference>
<evidence type="ECO:0000256" key="3">
    <source>
        <dbReference type="ARBA" id="ARBA00022723"/>
    </source>
</evidence>
<dbReference type="InterPro" id="IPR006620">
    <property type="entry name" value="Pro_4_hyd_alph"/>
</dbReference>
<reference evidence="11 12" key="1">
    <citation type="journal article" date="2009" name="Nature">
        <title>The Sorghum bicolor genome and the diversification of grasses.</title>
        <authorList>
            <person name="Paterson A.H."/>
            <person name="Bowers J.E."/>
            <person name="Bruggmann R."/>
            <person name="Dubchak I."/>
            <person name="Grimwood J."/>
            <person name="Gundlach H."/>
            <person name="Haberer G."/>
            <person name="Hellsten U."/>
            <person name="Mitros T."/>
            <person name="Poliakov A."/>
            <person name="Schmutz J."/>
            <person name="Spannagl M."/>
            <person name="Tang H."/>
            <person name="Wang X."/>
            <person name="Wicker T."/>
            <person name="Bharti A.K."/>
            <person name="Chapman J."/>
            <person name="Feltus F.A."/>
            <person name="Gowik U."/>
            <person name="Grigoriev I.V."/>
            <person name="Lyons E."/>
            <person name="Maher C.A."/>
            <person name="Martis M."/>
            <person name="Narechania A."/>
            <person name="Otillar R.P."/>
            <person name="Penning B.W."/>
            <person name="Salamov A.A."/>
            <person name="Wang Y."/>
            <person name="Zhang L."/>
            <person name="Carpita N.C."/>
            <person name="Freeling M."/>
            <person name="Gingle A.R."/>
            <person name="Hash C.T."/>
            <person name="Keller B."/>
            <person name="Klein P."/>
            <person name="Kresovich S."/>
            <person name="McCann M.C."/>
            <person name="Ming R."/>
            <person name="Peterson D.G."/>
            <person name="Mehboob-ur-Rahman"/>
            <person name="Ware D."/>
            <person name="Westhoff P."/>
            <person name="Mayer K.F."/>
            <person name="Messing J."/>
            <person name="Rokhsar D.S."/>
        </authorList>
    </citation>
    <scope>NUCLEOTIDE SEQUENCE [LARGE SCALE GENOMIC DNA]</scope>
    <source>
        <strain evidence="12">cv. BTx623</strain>
    </source>
</reference>
<dbReference type="GO" id="GO:0005789">
    <property type="term" value="C:endoplasmic reticulum membrane"/>
    <property type="evidence" value="ECO:0007669"/>
    <property type="project" value="UniProtKB-SubCell"/>
</dbReference>
<dbReference type="AlphaFoldDB" id="A0A1Z5SBR2"/>
<evidence type="ECO:0000256" key="6">
    <source>
        <dbReference type="ARBA" id="ARBA00023002"/>
    </source>
</evidence>
<evidence type="ECO:0000256" key="1">
    <source>
        <dbReference type="ARBA" id="ARBA00001961"/>
    </source>
</evidence>
<dbReference type="Gramene" id="OQU93371">
    <property type="protein sequence ID" value="OQU93371"/>
    <property type="gene ID" value="SORBI_3001G529900"/>
</dbReference>
<dbReference type="GO" id="GO:0005783">
    <property type="term" value="C:endoplasmic reticulum"/>
    <property type="evidence" value="ECO:0000318"/>
    <property type="project" value="GO_Central"/>
</dbReference>
<protein>
    <recommendedName>
        <fullName evidence="10">Fe2OG dioxygenase domain-containing protein</fullName>
    </recommendedName>
</protein>
<dbReference type="OMA" id="HNDSLTW"/>
<dbReference type="GO" id="GO:0005506">
    <property type="term" value="F:iron ion binding"/>
    <property type="evidence" value="ECO:0007669"/>
    <property type="project" value="InterPro"/>
</dbReference>
<evidence type="ECO:0000259" key="10">
    <source>
        <dbReference type="PROSITE" id="PS51471"/>
    </source>
</evidence>
<accession>A0A1Z5SBR2</accession>
<organism evidence="11 12">
    <name type="scientific">Sorghum bicolor</name>
    <name type="common">Sorghum</name>
    <name type="synonym">Sorghum vulgare</name>
    <dbReference type="NCBI Taxonomy" id="4558"/>
    <lineage>
        <taxon>Eukaryota</taxon>
        <taxon>Viridiplantae</taxon>
        <taxon>Streptophyta</taxon>
        <taxon>Embryophyta</taxon>
        <taxon>Tracheophyta</taxon>
        <taxon>Spermatophyta</taxon>
        <taxon>Magnoliopsida</taxon>
        <taxon>Liliopsida</taxon>
        <taxon>Poales</taxon>
        <taxon>Poaceae</taxon>
        <taxon>PACMAD clade</taxon>
        <taxon>Panicoideae</taxon>
        <taxon>Andropogonodae</taxon>
        <taxon>Andropogoneae</taxon>
        <taxon>Sorghinae</taxon>
        <taxon>Sorghum</taxon>
    </lineage>
</organism>
<dbReference type="PROSITE" id="PS51471">
    <property type="entry name" value="FE2OG_OXY"/>
    <property type="match status" value="1"/>
</dbReference>
<dbReference type="Proteomes" id="UP000000768">
    <property type="component" value="Chromosome 1"/>
</dbReference>
<comment type="subcellular location">
    <subcellularLocation>
        <location evidence="2">Endoplasmic reticulum membrane</location>
        <topology evidence="2">Single-pass type II membrane protein</topology>
    </subcellularLocation>
</comment>
<dbReference type="eggNOG" id="ENOG502QR14">
    <property type="taxonomic scope" value="Eukaryota"/>
</dbReference>
<sequence>MSCTLVYRDWGTKLPHRRSECEEASEKRHGDDGVRSSRARDRCGNGELRPRKARKEEKPIDDGGAAHDCRRPRRQASGVGRASANRFIPEALFVKCIEPSGPGPVEGLAQSAFSVSLMPPNRKRQAAAMDPAAGGAGQQRQNKASAGKKAKKGSGSGSGGRWPSVKPKKDLQINRLKGTHLLTIPDFFTSAEAKTFIDVAESMGFTHQGSLGPLKGEAYRDNDRISVMDPLLAQAIWESGINRIFTDISVSGKVATGLNPNIRFYRYTEGQRFGRHIDESVDLGDGSKTYYTLLIYLSGKGSAKDSSGQALVGGETVFYDQRGGVVAEVAPVQGMALLHLHGAKCMLHEARVVKKNAKYVLRSDVVFS</sequence>
<dbReference type="GO" id="GO:0031418">
    <property type="term" value="F:L-ascorbic acid binding"/>
    <property type="evidence" value="ECO:0007669"/>
    <property type="project" value="InterPro"/>
</dbReference>